<evidence type="ECO:0000313" key="1">
    <source>
        <dbReference type="EMBL" id="KXS99031.1"/>
    </source>
</evidence>
<dbReference type="OrthoDB" id="10473377at2759"/>
<evidence type="ECO:0000313" key="2">
    <source>
        <dbReference type="Proteomes" id="UP000070133"/>
    </source>
</evidence>
<dbReference type="AlphaFoldDB" id="A0A139H996"/>
<proteinExistence type="predicted"/>
<name>A0A139H996_9PEZI</name>
<accession>A0A139H996</accession>
<keyword evidence="2" id="KW-1185">Reference proteome</keyword>
<comment type="caution">
    <text evidence="1">The sequence shown here is derived from an EMBL/GenBank/DDBJ whole genome shotgun (WGS) entry which is preliminary data.</text>
</comment>
<protein>
    <submittedName>
        <fullName evidence="1">Uncharacterized protein</fullName>
    </submittedName>
</protein>
<dbReference type="Proteomes" id="UP000070133">
    <property type="component" value="Unassembled WGS sequence"/>
</dbReference>
<reference evidence="1 2" key="1">
    <citation type="submission" date="2015-07" db="EMBL/GenBank/DDBJ databases">
        <title>Comparative genomics of the Sigatoka disease complex on banana suggests a link between parallel evolutionary changes in Pseudocercospora fijiensis and Pseudocercospora eumusae and increased virulence on the banana host.</title>
        <authorList>
            <person name="Chang T.-C."/>
            <person name="Salvucci A."/>
            <person name="Crous P.W."/>
            <person name="Stergiopoulos I."/>
        </authorList>
    </citation>
    <scope>NUCLEOTIDE SEQUENCE [LARGE SCALE GENOMIC DNA]</scope>
    <source>
        <strain evidence="1 2">CBS 114824</strain>
    </source>
</reference>
<dbReference type="EMBL" id="LFZN01000101">
    <property type="protein sequence ID" value="KXS99031.1"/>
    <property type="molecule type" value="Genomic_DNA"/>
</dbReference>
<sequence length="124" mass="13517">MLRSNAAKLAFACISFRPTRPLVSRPLPPLPGPPPRVGPVIRPTQFNASNQVRSFGTSRRLSRLKDQGPFGDGFMDIGCKTIKVLLALVLVNTIVIPMWEIETGDAAKEAKKTEDEAAKVTMSN</sequence>
<gene>
    <name evidence="1" type="ORF">AC578_6149</name>
</gene>
<organism evidence="1 2">
    <name type="scientific">Pseudocercospora eumusae</name>
    <dbReference type="NCBI Taxonomy" id="321146"/>
    <lineage>
        <taxon>Eukaryota</taxon>
        <taxon>Fungi</taxon>
        <taxon>Dikarya</taxon>
        <taxon>Ascomycota</taxon>
        <taxon>Pezizomycotina</taxon>
        <taxon>Dothideomycetes</taxon>
        <taxon>Dothideomycetidae</taxon>
        <taxon>Mycosphaerellales</taxon>
        <taxon>Mycosphaerellaceae</taxon>
        <taxon>Pseudocercospora</taxon>
    </lineage>
</organism>